<evidence type="ECO:0000256" key="1">
    <source>
        <dbReference type="SAM" id="MobiDB-lite"/>
    </source>
</evidence>
<sequence>MSADLPEQRPAPSGRRAATAVEPTPSFSSVVDPGASQGSAAPPNRGAAAAPGVGTPAGPRSRKVLLWVVLVAVLAVVVVGALAILNKDEPGGADATATLERGTVTSSGLQLTGSAQSIALRADAPASDLVAVTATGADAAAEVAGGQDAVVSLAGDGASTVQVAPDVAWTVHLAAQSDTVTADLAGATVDGVSIDAGARLVELTLPTPTGAVVIDQAAGIGGLTVHVPEGVAVVVKVSSGAGTVVLDGETTEGVGAGEELSTDGYSADDPHYEIDVAGGLGTLTVDRG</sequence>
<dbReference type="RefSeq" id="WP_214349175.1">
    <property type="nucleotide sequence ID" value="NZ_JAHBOH010000001.1"/>
</dbReference>
<dbReference type="EMBL" id="JAHBOH010000001">
    <property type="protein sequence ID" value="MBT0994303.1"/>
    <property type="molecule type" value="Genomic_DNA"/>
</dbReference>
<gene>
    <name evidence="3" type="ORF">KIN34_08400</name>
</gene>
<evidence type="ECO:0000256" key="2">
    <source>
        <dbReference type="SAM" id="Phobius"/>
    </source>
</evidence>
<accession>A0ABS5TYT1</accession>
<feature type="compositionally biased region" description="Low complexity" evidence="1">
    <location>
        <begin position="38"/>
        <end position="57"/>
    </location>
</feature>
<comment type="caution">
    <text evidence="3">The sequence shown here is derived from an EMBL/GenBank/DDBJ whole genome shotgun (WGS) entry which is preliminary data.</text>
</comment>
<keyword evidence="4" id="KW-1185">Reference proteome</keyword>
<reference evidence="3 4" key="1">
    <citation type="submission" date="2021-05" db="EMBL/GenBank/DDBJ databases">
        <title>Description of Cellulomonas sp. DKR-3 sp. nov.</title>
        <authorList>
            <person name="Dahal R.H."/>
            <person name="Chaudhary D.K."/>
        </authorList>
    </citation>
    <scope>NUCLEOTIDE SEQUENCE [LARGE SCALE GENOMIC DNA]</scope>
    <source>
        <strain evidence="3 4">DKR-3</strain>
    </source>
</reference>
<evidence type="ECO:0008006" key="5">
    <source>
        <dbReference type="Google" id="ProtNLM"/>
    </source>
</evidence>
<evidence type="ECO:0000313" key="3">
    <source>
        <dbReference type="EMBL" id="MBT0994303.1"/>
    </source>
</evidence>
<feature type="region of interest" description="Disordered" evidence="1">
    <location>
        <begin position="1"/>
        <end position="57"/>
    </location>
</feature>
<feature type="transmembrane region" description="Helical" evidence="2">
    <location>
        <begin position="64"/>
        <end position="85"/>
    </location>
</feature>
<organism evidence="3 4">
    <name type="scientific">Cellulomonas fulva</name>
    <dbReference type="NCBI Taxonomy" id="2835530"/>
    <lineage>
        <taxon>Bacteria</taxon>
        <taxon>Bacillati</taxon>
        <taxon>Actinomycetota</taxon>
        <taxon>Actinomycetes</taxon>
        <taxon>Micrococcales</taxon>
        <taxon>Cellulomonadaceae</taxon>
        <taxon>Cellulomonas</taxon>
    </lineage>
</organism>
<keyword evidence="2" id="KW-0812">Transmembrane</keyword>
<evidence type="ECO:0000313" key="4">
    <source>
        <dbReference type="Proteomes" id="UP000722125"/>
    </source>
</evidence>
<dbReference type="Proteomes" id="UP000722125">
    <property type="component" value="Unassembled WGS sequence"/>
</dbReference>
<name>A0ABS5TYT1_9CELL</name>
<proteinExistence type="predicted"/>
<keyword evidence="2" id="KW-0472">Membrane</keyword>
<protein>
    <recommendedName>
        <fullName evidence="5">Adhesin domain-containing protein</fullName>
    </recommendedName>
</protein>
<keyword evidence="2" id="KW-1133">Transmembrane helix</keyword>